<protein>
    <submittedName>
        <fullName evidence="1">Uncharacterized protein</fullName>
    </submittedName>
</protein>
<reference evidence="1 2" key="1">
    <citation type="submission" date="2018-05" db="EMBL/GenBank/DDBJ databases">
        <title>Genome Sequence of an Efficient Indole-Degrading Bacterium, Alcaligenes sp.YBY.</title>
        <authorList>
            <person name="Yang B."/>
        </authorList>
    </citation>
    <scope>NUCLEOTIDE SEQUENCE [LARGE SCALE GENOMIC DNA]</scope>
    <source>
        <strain evidence="1 2">YBY</strain>
    </source>
</reference>
<organism evidence="1 2">
    <name type="scientific">Alcaligenes faecalis</name>
    <dbReference type="NCBI Taxonomy" id="511"/>
    <lineage>
        <taxon>Bacteria</taxon>
        <taxon>Pseudomonadati</taxon>
        <taxon>Pseudomonadota</taxon>
        <taxon>Betaproteobacteria</taxon>
        <taxon>Burkholderiales</taxon>
        <taxon>Alcaligenaceae</taxon>
        <taxon>Alcaligenes</taxon>
    </lineage>
</organism>
<evidence type="ECO:0000313" key="1">
    <source>
        <dbReference type="EMBL" id="PWE13206.1"/>
    </source>
</evidence>
<comment type="caution">
    <text evidence="1">The sequence shown here is derived from an EMBL/GenBank/DDBJ whole genome shotgun (WGS) entry which is preliminary data.</text>
</comment>
<gene>
    <name evidence="1" type="ORF">DF183_15380</name>
</gene>
<accession>A0A2U2BGU6</accession>
<proteinExistence type="predicted"/>
<name>A0A2U2BGU6_ALCFA</name>
<sequence length="88" mass="9826">MKNIYPTGLISRPEHIALNKTDIRIGDTVYLQPKNGPRMAGTVIFSSPVHGCTTYTADAQSQDANVRFRFRLQDVHHVAPRHAMPALN</sequence>
<evidence type="ECO:0000313" key="2">
    <source>
        <dbReference type="Proteomes" id="UP000245216"/>
    </source>
</evidence>
<dbReference type="RefSeq" id="WP_109089524.1">
    <property type="nucleotide sequence ID" value="NZ_QEXO01000004.1"/>
</dbReference>
<reference evidence="1 2" key="2">
    <citation type="submission" date="2018-05" db="EMBL/GenBank/DDBJ databases">
        <authorList>
            <person name="Lanie J.A."/>
            <person name="Ng W.-L."/>
            <person name="Kazmierczak K.M."/>
            <person name="Andrzejewski T.M."/>
            <person name="Davidsen T.M."/>
            <person name="Wayne K.J."/>
            <person name="Tettelin H."/>
            <person name="Glass J.I."/>
            <person name="Rusch D."/>
            <person name="Podicherti R."/>
            <person name="Tsui H.-C.T."/>
            <person name="Winkler M.E."/>
        </authorList>
    </citation>
    <scope>NUCLEOTIDE SEQUENCE [LARGE SCALE GENOMIC DNA]</scope>
    <source>
        <strain evidence="1 2">YBY</strain>
    </source>
</reference>
<dbReference type="AlphaFoldDB" id="A0A2U2BGU6"/>
<dbReference type="EMBL" id="QEXO01000004">
    <property type="protein sequence ID" value="PWE13206.1"/>
    <property type="molecule type" value="Genomic_DNA"/>
</dbReference>
<dbReference type="Proteomes" id="UP000245216">
    <property type="component" value="Unassembled WGS sequence"/>
</dbReference>